<dbReference type="PROSITE" id="PS51186">
    <property type="entry name" value="GNAT"/>
    <property type="match status" value="1"/>
</dbReference>
<evidence type="ECO:0000259" key="1">
    <source>
        <dbReference type="PROSITE" id="PS51186"/>
    </source>
</evidence>
<gene>
    <name evidence="2" type="ORF">FHR96_000515</name>
</gene>
<protein>
    <submittedName>
        <fullName evidence="2">Ribosomal protein S18 acetylase RimI-like enzyme</fullName>
    </submittedName>
</protein>
<dbReference type="EMBL" id="JACHXM010000001">
    <property type="protein sequence ID" value="MBB3139669.1"/>
    <property type="molecule type" value="Genomic_DNA"/>
</dbReference>
<keyword evidence="2" id="KW-0687">Ribonucleoprotein</keyword>
<sequence length="171" mass="18909">MADVGGHLNAGLHLRPSRDSDKGFLESLYRDVRQDLQLLAADRDFIEAVLEMQVNAQSIGYGSAYPNALYYIVEKQGERIGRVTVDFGADVIHVIDLALIRAARNRGYGAVVLQAVQSAATQVMTPVSLSVDPLNTGAKLFYQRLGFRFEALTGAVERWTWHPHPPQLKTS</sequence>
<dbReference type="GO" id="GO:0005840">
    <property type="term" value="C:ribosome"/>
    <property type="evidence" value="ECO:0007669"/>
    <property type="project" value="UniProtKB-KW"/>
</dbReference>
<dbReference type="SUPFAM" id="SSF55729">
    <property type="entry name" value="Acyl-CoA N-acyltransferases (Nat)"/>
    <property type="match status" value="1"/>
</dbReference>
<keyword evidence="2" id="KW-0689">Ribosomal protein</keyword>
<keyword evidence="3" id="KW-1185">Reference proteome</keyword>
<dbReference type="GO" id="GO:0016747">
    <property type="term" value="F:acyltransferase activity, transferring groups other than amino-acyl groups"/>
    <property type="evidence" value="ECO:0007669"/>
    <property type="project" value="InterPro"/>
</dbReference>
<dbReference type="Pfam" id="PF00583">
    <property type="entry name" value="Acetyltransf_1"/>
    <property type="match status" value="1"/>
</dbReference>
<dbReference type="AlphaFoldDB" id="A0A7W5G417"/>
<dbReference type="InterPro" id="IPR000182">
    <property type="entry name" value="GNAT_dom"/>
</dbReference>
<accession>A0A7W5G417</accession>
<organism evidence="2 3">
    <name type="scientific">Halomonas organivorans</name>
    <dbReference type="NCBI Taxonomy" id="257772"/>
    <lineage>
        <taxon>Bacteria</taxon>
        <taxon>Pseudomonadati</taxon>
        <taxon>Pseudomonadota</taxon>
        <taxon>Gammaproteobacteria</taxon>
        <taxon>Oceanospirillales</taxon>
        <taxon>Halomonadaceae</taxon>
        <taxon>Halomonas</taxon>
    </lineage>
</organism>
<dbReference type="InterPro" id="IPR016181">
    <property type="entry name" value="Acyl_CoA_acyltransferase"/>
</dbReference>
<dbReference type="Gene3D" id="3.40.630.30">
    <property type="match status" value="1"/>
</dbReference>
<reference evidence="2 3" key="1">
    <citation type="submission" date="2020-08" db="EMBL/GenBank/DDBJ databases">
        <title>Genomic Encyclopedia of Type Strains, Phase III (KMG-III): the genomes of soil and plant-associated and newly described type strains.</title>
        <authorList>
            <person name="Whitman W."/>
        </authorList>
    </citation>
    <scope>NUCLEOTIDE SEQUENCE [LARGE SCALE GENOMIC DNA]</scope>
    <source>
        <strain evidence="2 3">CECT 5995</strain>
    </source>
</reference>
<comment type="caution">
    <text evidence="2">The sequence shown here is derived from an EMBL/GenBank/DDBJ whole genome shotgun (WGS) entry which is preliminary data.</text>
</comment>
<evidence type="ECO:0000313" key="2">
    <source>
        <dbReference type="EMBL" id="MBB3139669.1"/>
    </source>
</evidence>
<dbReference type="RefSeq" id="WP_246392730.1">
    <property type="nucleotide sequence ID" value="NZ_JACHXM010000001.1"/>
</dbReference>
<name>A0A7W5G417_9GAMM</name>
<evidence type="ECO:0000313" key="3">
    <source>
        <dbReference type="Proteomes" id="UP000525987"/>
    </source>
</evidence>
<feature type="domain" description="N-acetyltransferase" evidence="1">
    <location>
        <begin position="12"/>
        <end position="169"/>
    </location>
</feature>
<dbReference type="Proteomes" id="UP000525987">
    <property type="component" value="Unassembled WGS sequence"/>
</dbReference>
<proteinExistence type="predicted"/>